<dbReference type="EMBL" id="CP021434">
    <property type="protein sequence ID" value="ARU59797.1"/>
    <property type="molecule type" value="Genomic_DNA"/>
</dbReference>
<accession>A0A1Y0IH50</accession>
<reference evidence="3" key="1">
    <citation type="submission" date="2017-05" db="EMBL/GenBank/DDBJ databases">
        <authorList>
            <person name="Sung H."/>
        </authorList>
    </citation>
    <scope>NUCLEOTIDE SEQUENCE [LARGE SCALE GENOMIC DNA]</scope>
    <source>
        <strain evidence="3">AR23208</strain>
    </source>
</reference>
<evidence type="ECO:0000313" key="2">
    <source>
        <dbReference type="EMBL" id="ARU59797.1"/>
    </source>
</evidence>
<evidence type="ECO:0000313" key="3">
    <source>
        <dbReference type="Proteomes" id="UP000195437"/>
    </source>
</evidence>
<feature type="region of interest" description="Disordered" evidence="1">
    <location>
        <begin position="1"/>
        <end position="21"/>
    </location>
</feature>
<dbReference type="AlphaFoldDB" id="A0A1Y0IH50"/>
<dbReference type="Proteomes" id="UP000195437">
    <property type="component" value="Chromosome"/>
</dbReference>
<proteinExistence type="predicted"/>
<sequence>MHRALPAAHKQKAQPSQAAPVSAAHVQMQAAASRILQLQSIVGNRAVQRMLAARTPDHTTEQPIQRHVNKDFKEFLEEKSLEPKQATKVLFQEYQQAFGQKIAHDMALLKEIGLPQEVIRANNKMGTIMKKEAPTETDWVEFVTCCATLIAELNGNLDWRENKDHEQSADSPLYTASTSSESAMLRANAGGEERPGWKAEWGSGPIAVDINSEAVPSNVKALVKFISDTNSAVGIAYKNPQGGALDANEKTLRIAPRVKADTRAPAKREYEKQHFGVMRSWHVDADGNLPDLDIENLDAAALSDKALDYLYHNAWDFNDRYSVTNKGESPEGIALPAYEKARVSAARPGMKTKDDMEAWYNAIAEKKAQTIVEEDKKPKKFAEKSWQTQNRKDKIKPQGYTEFNVKFGTNGRLVYDYINNEFYLTGHYQPYDCPKDVLKENETADGKKCHAFFKLTGAAALKLSEDETAEVQRLRYWENQRRDGLDTLVK</sequence>
<protein>
    <submittedName>
        <fullName evidence="2">Uncharacterized protein</fullName>
    </submittedName>
</protein>
<gene>
    <name evidence="2" type="ORF">CBW65_01070</name>
</gene>
<name>A0A1Y0IH50_9BACL</name>
<organism evidence="2 3">
    <name type="scientific">Tumebacillus avium</name>
    <dbReference type="NCBI Taxonomy" id="1903704"/>
    <lineage>
        <taxon>Bacteria</taxon>
        <taxon>Bacillati</taxon>
        <taxon>Bacillota</taxon>
        <taxon>Bacilli</taxon>
        <taxon>Bacillales</taxon>
        <taxon>Alicyclobacillaceae</taxon>
        <taxon>Tumebacillus</taxon>
    </lineage>
</organism>
<keyword evidence="3" id="KW-1185">Reference proteome</keyword>
<evidence type="ECO:0000256" key="1">
    <source>
        <dbReference type="SAM" id="MobiDB-lite"/>
    </source>
</evidence>
<dbReference type="KEGG" id="tum:CBW65_01070"/>